<sequence>MGSLFIPNFKRKKIDTDEYLVRVLHYIHFNPLKHQLEKILKLFLVIVFW</sequence>
<dbReference type="InterPro" id="IPR036515">
    <property type="entry name" value="Transposase_17_sf"/>
</dbReference>
<dbReference type="Proteomes" id="UP000199513">
    <property type="component" value="Unassembled WGS sequence"/>
</dbReference>
<dbReference type="GO" id="GO:0004803">
    <property type="term" value="F:transposase activity"/>
    <property type="evidence" value="ECO:0007669"/>
    <property type="project" value="InterPro"/>
</dbReference>
<dbReference type="GO" id="GO:0003677">
    <property type="term" value="F:DNA binding"/>
    <property type="evidence" value="ECO:0007669"/>
    <property type="project" value="InterPro"/>
</dbReference>
<dbReference type="Gene3D" id="3.30.70.1290">
    <property type="entry name" value="Transposase IS200-like"/>
    <property type="match status" value="1"/>
</dbReference>
<gene>
    <name evidence="1" type="ORF">SAMN04488541_101085</name>
</gene>
<reference evidence="1 2" key="1">
    <citation type="submission" date="2016-10" db="EMBL/GenBank/DDBJ databases">
        <authorList>
            <person name="de Groot N.N."/>
        </authorList>
    </citation>
    <scope>NUCLEOTIDE SEQUENCE [LARGE SCALE GENOMIC DNA]</scope>
    <source>
        <strain>GEY</strain>
        <strain evidence="2">DSM 9560</strain>
    </source>
</reference>
<evidence type="ECO:0000313" key="2">
    <source>
        <dbReference type="Proteomes" id="UP000199513"/>
    </source>
</evidence>
<name>A0A1I2ELU8_9BACT</name>
<organism evidence="1 2">
    <name type="scientific">Thermoflexibacter ruber</name>
    <dbReference type="NCBI Taxonomy" id="1003"/>
    <lineage>
        <taxon>Bacteria</taxon>
        <taxon>Pseudomonadati</taxon>
        <taxon>Bacteroidota</taxon>
        <taxon>Cytophagia</taxon>
        <taxon>Cytophagales</taxon>
        <taxon>Thermoflexibacteraceae</taxon>
        <taxon>Thermoflexibacter</taxon>
    </lineage>
</organism>
<dbReference type="GO" id="GO:0006313">
    <property type="term" value="P:DNA transposition"/>
    <property type="evidence" value="ECO:0007669"/>
    <property type="project" value="InterPro"/>
</dbReference>
<dbReference type="EMBL" id="FONY01000010">
    <property type="protein sequence ID" value="SFE93769.1"/>
    <property type="molecule type" value="Genomic_DNA"/>
</dbReference>
<accession>A0A1I2ELU8</accession>
<keyword evidence="2" id="KW-1185">Reference proteome</keyword>
<proteinExistence type="predicted"/>
<evidence type="ECO:0000313" key="1">
    <source>
        <dbReference type="EMBL" id="SFE93769.1"/>
    </source>
</evidence>
<dbReference type="AlphaFoldDB" id="A0A1I2ELU8"/>
<evidence type="ECO:0008006" key="3">
    <source>
        <dbReference type="Google" id="ProtNLM"/>
    </source>
</evidence>
<protein>
    <recommendedName>
        <fullName evidence="3">Transposase</fullName>
    </recommendedName>
</protein>